<feature type="compositionally biased region" description="Polar residues" evidence="2">
    <location>
        <begin position="168"/>
        <end position="179"/>
    </location>
</feature>
<comment type="similarity">
    <text evidence="1">Belongs to the mycobacterial PPE family.</text>
</comment>
<dbReference type="InterPro" id="IPR043641">
    <property type="entry name" value="PPE-PPW_C"/>
</dbReference>
<dbReference type="Proteomes" id="UP000193487">
    <property type="component" value="Unassembled WGS sequence"/>
</dbReference>
<dbReference type="OrthoDB" id="4753487at2"/>
<organism evidence="5 6">
    <name type="scientific">Mycobacterium kyorinense</name>
    <dbReference type="NCBI Taxonomy" id="487514"/>
    <lineage>
        <taxon>Bacteria</taxon>
        <taxon>Bacillati</taxon>
        <taxon>Actinomycetota</taxon>
        <taxon>Actinomycetes</taxon>
        <taxon>Mycobacteriales</taxon>
        <taxon>Mycobacteriaceae</taxon>
        <taxon>Mycobacterium</taxon>
    </lineage>
</organism>
<feature type="domain" description="PPE" evidence="3">
    <location>
        <begin position="6"/>
        <end position="168"/>
    </location>
</feature>
<dbReference type="Pfam" id="PF00823">
    <property type="entry name" value="PPE"/>
    <property type="match status" value="1"/>
</dbReference>
<dbReference type="SUPFAM" id="SSF140459">
    <property type="entry name" value="PE/PPE dimer-like"/>
    <property type="match status" value="1"/>
</dbReference>
<evidence type="ECO:0000259" key="4">
    <source>
        <dbReference type="Pfam" id="PF18878"/>
    </source>
</evidence>
<dbReference type="PANTHER" id="PTHR46766:SF1">
    <property type="entry name" value="GLUTAMINE-RICH PROTEIN 2"/>
    <property type="match status" value="1"/>
</dbReference>
<proteinExistence type="inferred from homology"/>
<dbReference type="InterPro" id="IPR038332">
    <property type="entry name" value="PPE_sf"/>
</dbReference>
<dbReference type="RefSeq" id="WP_045373108.1">
    <property type="nucleotide sequence ID" value="NZ_BBKA01000001.1"/>
</dbReference>
<keyword evidence="6" id="KW-1185">Reference proteome</keyword>
<dbReference type="PANTHER" id="PTHR46766">
    <property type="entry name" value="GLUTAMINE-RICH PROTEIN 2"/>
    <property type="match status" value="1"/>
</dbReference>
<feature type="domain" description="PPE-PPW subfamily C-terminal" evidence="4">
    <location>
        <begin position="422"/>
        <end position="468"/>
    </location>
</feature>
<evidence type="ECO:0000256" key="1">
    <source>
        <dbReference type="ARBA" id="ARBA00010652"/>
    </source>
</evidence>
<dbReference type="Gene3D" id="1.20.1260.20">
    <property type="entry name" value="PPE superfamily"/>
    <property type="match status" value="1"/>
</dbReference>
<dbReference type="Pfam" id="PF18878">
    <property type="entry name" value="PPE-PPW"/>
    <property type="match status" value="1"/>
</dbReference>
<sequence length="474" mass="48146">MTAPIWMASPPEVHSTLLSSGPGPGPLLAAAGVWNTLSVEYESAAEELSSLLAAVQTGAWQGPSAEAYVAAHVPYLAWLVQTSANSAATATQHETAAAAYTAALAAMPTLGELAANHAMHAVLVATNFFGINTIPIALNEADYARMWVQAATTMTTYHAVASTAVASTPQTDPAPQIQKSNSNNSGGSQDEGPGPTDPSWWTERLDKIGTAIWNELTNPNPTNAQVLYQIFTYWIPRWGGEVYLTFAPQLTQLSELSFGLVAPAFPMTGALGLTGLAGLSQSSAVSMPDVPAVAPAPAPSDIQPVGGAAPAPAPTPAAAPAAAPPPATAPAASTIATTAPTAPPPPGGAGLAYPYVVGPPGTGFGAPMNIRAGAKMKASEPDSAAVAAAAATREEARQRRRRTKVTQLGRGYEYMDLEPEVAASDQGAGTLGFAGTTQKAGAGQAAGLTTLAEDSTGGPTMPMMPSSWGTDPDE</sequence>
<feature type="region of interest" description="Disordered" evidence="2">
    <location>
        <begin position="168"/>
        <end position="201"/>
    </location>
</feature>
<gene>
    <name evidence="5" type="ORF">AWC14_14825</name>
</gene>
<evidence type="ECO:0000259" key="3">
    <source>
        <dbReference type="Pfam" id="PF00823"/>
    </source>
</evidence>
<dbReference type="InterPro" id="IPR000030">
    <property type="entry name" value="PPE_dom"/>
</dbReference>
<evidence type="ECO:0000313" key="5">
    <source>
        <dbReference type="EMBL" id="ORV97471.1"/>
    </source>
</evidence>
<evidence type="ECO:0000256" key="2">
    <source>
        <dbReference type="SAM" id="MobiDB-lite"/>
    </source>
</evidence>
<reference evidence="5 6" key="1">
    <citation type="submission" date="2016-01" db="EMBL/GenBank/DDBJ databases">
        <title>The new phylogeny of the genus Mycobacterium.</title>
        <authorList>
            <person name="Tarcisio F."/>
            <person name="Conor M."/>
            <person name="Antonella G."/>
            <person name="Elisabetta G."/>
            <person name="Giulia F.S."/>
            <person name="Sara T."/>
            <person name="Anna F."/>
            <person name="Clotilde B."/>
            <person name="Roberto B."/>
            <person name="Veronica D.S."/>
            <person name="Fabio R."/>
            <person name="Monica P."/>
            <person name="Olivier J."/>
            <person name="Enrico T."/>
            <person name="Nicola S."/>
        </authorList>
    </citation>
    <scope>NUCLEOTIDE SEQUENCE [LARGE SCALE GENOMIC DNA]</scope>
    <source>
        <strain evidence="5 6">DSM 45166</strain>
    </source>
</reference>
<protein>
    <recommendedName>
        <fullName evidence="7">PPE family protein</fullName>
    </recommendedName>
</protein>
<name>A0A1X1XEZ1_9MYCO</name>
<dbReference type="FunFam" id="1.20.1260.20:FF:000001">
    <property type="entry name" value="PPE family protein PPE41"/>
    <property type="match status" value="1"/>
</dbReference>
<feature type="region of interest" description="Disordered" evidence="2">
    <location>
        <begin position="295"/>
        <end position="343"/>
    </location>
</feature>
<dbReference type="AlphaFoldDB" id="A0A1X1XEZ1"/>
<accession>A0A1X1XEZ1</accession>
<feature type="compositionally biased region" description="Low complexity" evidence="2">
    <location>
        <begin position="329"/>
        <end position="340"/>
    </location>
</feature>
<evidence type="ECO:0008006" key="7">
    <source>
        <dbReference type="Google" id="ProtNLM"/>
    </source>
</evidence>
<comment type="caution">
    <text evidence="5">The sequence shown here is derived from an EMBL/GenBank/DDBJ whole genome shotgun (WGS) entry which is preliminary data.</text>
</comment>
<dbReference type="GO" id="GO:0052572">
    <property type="term" value="P:response to host immune response"/>
    <property type="evidence" value="ECO:0007669"/>
    <property type="project" value="TreeGrafter"/>
</dbReference>
<evidence type="ECO:0000313" key="6">
    <source>
        <dbReference type="Proteomes" id="UP000193487"/>
    </source>
</evidence>
<feature type="region of interest" description="Disordered" evidence="2">
    <location>
        <begin position="444"/>
        <end position="474"/>
    </location>
</feature>
<feature type="compositionally biased region" description="Pro residues" evidence="2">
    <location>
        <begin position="311"/>
        <end position="328"/>
    </location>
</feature>
<feature type="compositionally biased region" description="Low complexity" evidence="2">
    <location>
        <begin position="295"/>
        <end position="310"/>
    </location>
</feature>
<dbReference type="EMBL" id="LQPE01000166">
    <property type="protein sequence ID" value="ORV97471.1"/>
    <property type="molecule type" value="Genomic_DNA"/>
</dbReference>